<dbReference type="PROSITE" id="PS51186">
    <property type="entry name" value="GNAT"/>
    <property type="match status" value="1"/>
</dbReference>
<name>A0A3N9UCR8_9BACI</name>
<gene>
    <name evidence="2" type="ORF">EBB45_12700</name>
</gene>
<feature type="domain" description="N-acetyltransferase" evidence="1">
    <location>
        <begin position="15"/>
        <end position="179"/>
    </location>
</feature>
<dbReference type="OrthoDB" id="9785602at2"/>
<keyword evidence="3" id="KW-1185">Reference proteome</keyword>
<dbReference type="PANTHER" id="PTHR43792">
    <property type="entry name" value="GNAT FAMILY, PUTATIVE (AFU_ORTHOLOGUE AFUA_3G00765)-RELATED-RELATED"/>
    <property type="match status" value="1"/>
</dbReference>
<sequence length="185" mass="21427">MNITREFPVIETERLVLRRITEADAGSVLSYLSDEDVMRYYGLSPFQTIDDALAEIDWYDKIFSEETGIRWGITIKGQDEVIGSCGFHRMVSQHHRSEIGFELSKTYWGQGFASEAVSTILNYGFEHLHLNRIEALIEPANLSSQKLVIKHGFLKEGLLRSYEYTRGKFDDLFMYSLLKRDFIIL</sequence>
<evidence type="ECO:0000313" key="2">
    <source>
        <dbReference type="EMBL" id="RQW74209.1"/>
    </source>
</evidence>
<dbReference type="SUPFAM" id="SSF55729">
    <property type="entry name" value="Acyl-CoA N-acyltransferases (Nat)"/>
    <property type="match status" value="1"/>
</dbReference>
<protein>
    <submittedName>
        <fullName evidence="2">N-acetyltransferase</fullName>
    </submittedName>
</protein>
<reference evidence="2 3" key="1">
    <citation type="journal article" date="2013" name="J. Microbiol.">
        <title>Lysinibacillus chungkukjangi sp. nov., isolated from Chungkukjang, Korean fermented soybean food.</title>
        <authorList>
            <person name="Kim S.J."/>
            <person name="Jang Y.H."/>
            <person name="Hamada M."/>
            <person name="Ahn J.H."/>
            <person name="Weon H.Y."/>
            <person name="Suzuki K."/>
            <person name="Whang K.S."/>
            <person name="Kwon S.W."/>
        </authorList>
    </citation>
    <scope>NUCLEOTIDE SEQUENCE [LARGE SCALE GENOMIC DNA]</scope>
    <source>
        <strain evidence="2 3">MCCC 1A12701</strain>
    </source>
</reference>
<evidence type="ECO:0000313" key="3">
    <source>
        <dbReference type="Proteomes" id="UP000274033"/>
    </source>
</evidence>
<evidence type="ECO:0000259" key="1">
    <source>
        <dbReference type="PROSITE" id="PS51186"/>
    </source>
</evidence>
<dbReference type="PANTHER" id="PTHR43792:SF9">
    <property type="entry name" value="RIBOSOMAL-PROTEIN-ALANINE ACETYLTRANSFERASE"/>
    <property type="match status" value="1"/>
</dbReference>
<dbReference type="EMBL" id="RRCT01000011">
    <property type="protein sequence ID" value="RQW74209.1"/>
    <property type="molecule type" value="Genomic_DNA"/>
</dbReference>
<accession>A0A3N9UCR8</accession>
<proteinExistence type="predicted"/>
<dbReference type="Proteomes" id="UP000274033">
    <property type="component" value="Unassembled WGS sequence"/>
</dbReference>
<keyword evidence="2" id="KW-0808">Transferase</keyword>
<dbReference type="InterPro" id="IPR051531">
    <property type="entry name" value="N-acetyltransferase"/>
</dbReference>
<dbReference type="AlphaFoldDB" id="A0A3N9UCR8"/>
<dbReference type="Gene3D" id="3.40.630.30">
    <property type="match status" value="1"/>
</dbReference>
<organism evidence="2 3">
    <name type="scientific">Lysinibacillus composti</name>
    <dbReference type="NCBI Taxonomy" id="720633"/>
    <lineage>
        <taxon>Bacteria</taxon>
        <taxon>Bacillati</taxon>
        <taxon>Bacillota</taxon>
        <taxon>Bacilli</taxon>
        <taxon>Bacillales</taxon>
        <taxon>Bacillaceae</taxon>
        <taxon>Lysinibacillus</taxon>
    </lineage>
</organism>
<dbReference type="InterPro" id="IPR016181">
    <property type="entry name" value="Acyl_CoA_acyltransferase"/>
</dbReference>
<dbReference type="Pfam" id="PF13302">
    <property type="entry name" value="Acetyltransf_3"/>
    <property type="match status" value="1"/>
</dbReference>
<dbReference type="GO" id="GO:0005737">
    <property type="term" value="C:cytoplasm"/>
    <property type="evidence" value="ECO:0007669"/>
    <property type="project" value="TreeGrafter"/>
</dbReference>
<comment type="caution">
    <text evidence="2">The sequence shown here is derived from an EMBL/GenBank/DDBJ whole genome shotgun (WGS) entry which is preliminary data.</text>
</comment>
<dbReference type="GO" id="GO:0008999">
    <property type="term" value="F:protein-N-terminal-alanine acetyltransferase activity"/>
    <property type="evidence" value="ECO:0007669"/>
    <property type="project" value="TreeGrafter"/>
</dbReference>
<dbReference type="InterPro" id="IPR000182">
    <property type="entry name" value="GNAT_dom"/>
</dbReference>